<organism evidence="2">
    <name type="scientific">Moorella thermoacetica Y72</name>
    <dbReference type="NCBI Taxonomy" id="1325331"/>
    <lineage>
        <taxon>Bacteria</taxon>
        <taxon>Bacillati</taxon>
        <taxon>Bacillota</taxon>
        <taxon>Clostridia</taxon>
        <taxon>Neomoorellales</taxon>
        <taxon>Neomoorellaceae</taxon>
        <taxon>Neomoorella</taxon>
    </lineage>
</organism>
<reference evidence="2" key="1">
    <citation type="journal article" date="2014" name="Gene">
        <title>Genome-guided analysis of transformation efficiency and carbon dioxide assimilation by Moorella thermoacetica Y72.</title>
        <authorList>
            <person name="Tsukahara K."/>
            <person name="Kita A."/>
            <person name="Nakashimada Y."/>
            <person name="Hoshino T."/>
            <person name="Murakami K."/>
        </authorList>
    </citation>
    <scope>NUCLEOTIDE SEQUENCE [LARGE SCALE GENOMIC DNA]</scope>
    <source>
        <strain evidence="2">Y72</strain>
    </source>
</reference>
<sequence>MQLVQVGQLAVAEGNVFKGSLAHPHAAAEVVGAQGATSWKPVVPVVMELGAKEVVIAYDRDKETNKEVARGKRMLVAELKKLGITVRDTIWRAKSKEEKGIDDALVAGLDIRVI</sequence>
<dbReference type="Pfam" id="PF12965">
    <property type="entry name" value="DUF3854"/>
    <property type="match status" value="1"/>
</dbReference>
<dbReference type="AlphaFoldDB" id="A0A0S6UF20"/>
<evidence type="ECO:0000259" key="1">
    <source>
        <dbReference type="Pfam" id="PF12965"/>
    </source>
</evidence>
<keyword evidence="2" id="KW-0449">Lipoprotein</keyword>
<name>A0A0S6UF20_NEOTH</name>
<dbReference type="Proteomes" id="UP000063718">
    <property type="component" value="Unassembled WGS sequence"/>
</dbReference>
<dbReference type="EMBL" id="DF238840">
    <property type="protein sequence ID" value="GAF27381.1"/>
    <property type="molecule type" value="Genomic_DNA"/>
</dbReference>
<accession>A0A0S6UF20</accession>
<dbReference type="InterPro" id="IPR024385">
    <property type="entry name" value="DUF3854"/>
</dbReference>
<gene>
    <name evidence="2" type="ORF">MTY_2722</name>
</gene>
<feature type="domain" description="DUF3854" evidence="1">
    <location>
        <begin position="51"/>
        <end position="107"/>
    </location>
</feature>
<evidence type="ECO:0000313" key="2">
    <source>
        <dbReference type="EMBL" id="GAF27381.1"/>
    </source>
</evidence>
<protein>
    <submittedName>
        <fullName evidence="2">Uncharacterized ABC-type transport system, periplasmic component/surface lipoprotein</fullName>
    </submittedName>
</protein>
<proteinExistence type="predicted"/>